<accession>A0A2G0NNP7</accession>
<dbReference type="Proteomes" id="UP000224607">
    <property type="component" value="Unassembled WGS sequence"/>
</dbReference>
<sequence>MTREILGVNVLPLIEMLYQVRRWLVLRKWRNWWHADMRFRKVMRQHKWNWDHFNLENRYRLTKLLVRADRERGII</sequence>
<proteinExistence type="predicted"/>
<evidence type="ECO:0000313" key="1">
    <source>
        <dbReference type="EMBL" id="PHM36301.1"/>
    </source>
</evidence>
<reference evidence="1 2" key="1">
    <citation type="journal article" date="2017" name="Nat. Microbiol.">
        <title>Natural product diversity associated with the nematode symbionts Photorhabdus and Xenorhabdus.</title>
        <authorList>
            <person name="Tobias N.J."/>
            <person name="Wolff H."/>
            <person name="Djahanschiri B."/>
            <person name="Grundmann F."/>
            <person name="Kronenwerth M."/>
            <person name="Shi Y.M."/>
            <person name="Simonyi S."/>
            <person name="Grun P."/>
            <person name="Shapiro-Ilan D."/>
            <person name="Pidot S.J."/>
            <person name="Stinear T.P."/>
            <person name="Ebersberger I."/>
            <person name="Bode H.B."/>
        </authorList>
    </citation>
    <scope>NUCLEOTIDE SEQUENCE [LARGE SCALE GENOMIC DNA]</scope>
    <source>
        <strain evidence="1 2">DSM 17908</strain>
    </source>
</reference>
<organism evidence="1 2">
    <name type="scientific">Xenorhabdus mauleonii</name>
    <dbReference type="NCBI Taxonomy" id="351675"/>
    <lineage>
        <taxon>Bacteria</taxon>
        <taxon>Pseudomonadati</taxon>
        <taxon>Pseudomonadota</taxon>
        <taxon>Gammaproteobacteria</taxon>
        <taxon>Enterobacterales</taxon>
        <taxon>Morganellaceae</taxon>
        <taxon>Xenorhabdus</taxon>
    </lineage>
</organism>
<dbReference type="RefSeq" id="WP_099139581.1">
    <property type="nucleotide sequence ID" value="NZ_CAWNQB010000022.1"/>
</dbReference>
<gene>
    <name evidence="1" type="ORF">Xmau_04310</name>
</gene>
<keyword evidence="2" id="KW-1185">Reference proteome</keyword>
<dbReference type="EMBL" id="NITY01000029">
    <property type="protein sequence ID" value="PHM36301.1"/>
    <property type="molecule type" value="Genomic_DNA"/>
</dbReference>
<name>A0A2G0NNP7_9GAMM</name>
<protein>
    <submittedName>
        <fullName evidence="1">Uncharacterized protein</fullName>
    </submittedName>
</protein>
<evidence type="ECO:0000313" key="2">
    <source>
        <dbReference type="Proteomes" id="UP000224607"/>
    </source>
</evidence>
<comment type="caution">
    <text evidence="1">The sequence shown here is derived from an EMBL/GenBank/DDBJ whole genome shotgun (WGS) entry which is preliminary data.</text>
</comment>